<keyword evidence="3" id="KW-1185">Reference proteome</keyword>
<accession>A0ABV5BGI9</accession>
<protein>
    <submittedName>
        <fullName evidence="2">DUF5643 domain-containing protein</fullName>
    </submittedName>
</protein>
<gene>
    <name evidence="2" type="ORF">ACE3NQ_28345</name>
</gene>
<sequence>MKNWGRTDSPAAAVVTISYADYSSKDGTTYRFPDEFTLNLEIGLVGMDQERFVFDIPVKKNESETKIITSDAPPKEWREFKISLGRIEITPVMIRLTMNEDYSKQDLTKRRERLRYMLEDQDGNRIEADRGGFGRGIPNTKMIAMNMDMDPFERMPTQITILPYLISHETREKMIIPELAIKVPVNE</sequence>
<dbReference type="InterPro" id="IPR040680">
    <property type="entry name" value="DUF5643"/>
</dbReference>
<name>A0ABV5BGI9_9BACL</name>
<dbReference type="Pfam" id="PF18705">
    <property type="entry name" value="DUF5643"/>
    <property type="match status" value="1"/>
</dbReference>
<organism evidence="2 3">
    <name type="scientific">Paenibacillus terreus</name>
    <dbReference type="NCBI Taxonomy" id="1387834"/>
    <lineage>
        <taxon>Bacteria</taxon>
        <taxon>Bacillati</taxon>
        <taxon>Bacillota</taxon>
        <taxon>Bacilli</taxon>
        <taxon>Bacillales</taxon>
        <taxon>Paenibacillaceae</taxon>
        <taxon>Paenibacillus</taxon>
    </lineage>
</organism>
<dbReference type="EMBL" id="JBHILM010000049">
    <property type="protein sequence ID" value="MFB5684824.1"/>
    <property type="molecule type" value="Genomic_DNA"/>
</dbReference>
<evidence type="ECO:0000313" key="2">
    <source>
        <dbReference type="EMBL" id="MFB5684824.1"/>
    </source>
</evidence>
<feature type="domain" description="DUF5643" evidence="1">
    <location>
        <begin position="79"/>
        <end position="181"/>
    </location>
</feature>
<reference evidence="2 3" key="1">
    <citation type="submission" date="2024-09" db="EMBL/GenBank/DDBJ databases">
        <authorList>
            <person name="Ruan L."/>
        </authorList>
    </citation>
    <scope>NUCLEOTIDE SEQUENCE [LARGE SCALE GENOMIC DNA]</scope>
    <source>
        <strain evidence="2 3">D33</strain>
    </source>
</reference>
<evidence type="ECO:0000259" key="1">
    <source>
        <dbReference type="Pfam" id="PF18705"/>
    </source>
</evidence>
<dbReference type="RefSeq" id="WP_375528490.1">
    <property type="nucleotide sequence ID" value="NZ_JBHILM010000049.1"/>
</dbReference>
<dbReference type="Gene3D" id="2.60.40.1640">
    <property type="entry name" value="Conserved domain protein"/>
    <property type="match status" value="1"/>
</dbReference>
<comment type="caution">
    <text evidence="2">The sequence shown here is derived from an EMBL/GenBank/DDBJ whole genome shotgun (WGS) entry which is preliminary data.</text>
</comment>
<evidence type="ECO:0000313" key="3">
    <source>
        <dbReference type="Proteomes" id="UP001580407"/>
    </source>
</evidence>
<proteinExistence type="predicted"/>
<dbReference type="Proteomes" id="UP001580407">
    <property type="component" value="Unassembled WGS sequence"/>
</dbReference>